<reference evidence="3" key="1">
    <citation type="submission" date="2022-11" db="EMBL/GenBank/DDBJ databases">
        <title>Identification and genomic analyses of a novel endophytic actinobacterium Streptomyces endophytica sp. nov. with potential for biocontrol of Yam anthracnose.</title>
        <authorList>
            <person name="Huang X."/>
        </authorList>
    </citation>
    <scope>NUCLEOTIDE SEQUENCE</scope>
    <source>
        <strain evidence="3">HNM0140</strain>
    </source>
</reference>
<keyword evidence="2" id="KW-0472">Membrane</keyword>
<proteinExistence type="predicted"/>
<dbReference type="EMBL" id="CP110636">
    <property type="protein sequence ID" value="UZJ29954.1"/>
    <property type="molecule type" value="Genomic_DNA"/>
</dbReference>
<accession>A0ABY6P814</accession>
<dbReference type="RefSeq" id="WP_265361449.1">
    <property type="nucleotide sequence ID" value="NZ_CP110636.1"/>
</dbReference>
<gene>
    <name evidence="3" type="ORF">OJ254_05300</name>
</gene>
<name>A0ABY6P814_9ACTN</name>
<protein>
    <submittedName>
        <fullName evidence="3">DUF6350 family protein</fullName>
    </submittedName>
</protein>
<evidence type="ECO:0000256" key="2">
    <source>
        <dbReference type="SAM" id="Phobius"/>
    </source>
</evidence>
<organism evidence="3 4">
    <name type="scientific">Streptomyces endophytica</name>
    <dbReference type="NCBI Taxonomy" id="2991496"/>
    <lineage>
        <taxon>Bacteria</taxon>
        <taxon>Bacillati</taxon>
        <taxon>Actinomycetota</taxon>
        <taxon>Actinomycetes</taxon>
        <taxon>Kitasatosporales</taxon>
        <taxon>Streptomycetaceae</taxon>
        <taxon>Streptomyces</taxon>
    </lineage>
</organism>
<evidence type="ECO:0000313" key="3">
    <source>
        <dbReference type="EMBL" id="UZJ29954.1"/>
    </source>
</evidence>
<feature type="transmembrane region" description="Helical" evidence="2">
    <location>
        <begin position="89"/>
        <end position="108"/>
    </location>
</feature>
<feature type="transmembrane region" description="Helical" evidence="2">
    <location>
        <begin position="24"/>
        <end position="53"/>
    </location>
</feature>
<feature type="transmembrane region" description="Helical" evidence="2">
    <location>
        <begin position="265"/>
        <end position="284"/>
    </location>
</feature>
<keyword evidence="4" id="KW-1185">Reference proteome</keyword>
<feature type="transmembrane region" description="Helical" evidence="2">
    <location>
        <begin position="134"/>
        <end position="153"/>
    </location>
</feature>
<dbReference type="InterPro" id="IPR045931">
    <property type="entry name" value="DUF6350"/>
</dbReference>
<feature type="compositionally biased region" description="Low complexity" evidence="1">
    <location>
        <begin position="465"/>
        <end position="476"/>
    </location>
</feature>
<evidence type="ECO:0000256" key="1">
    <source>
        <dbReference type="SAM" id="MobiDB-lite"/>
    </source>
</evidence>
<feature type="transmembrane region" description="Helical" evidence="2">
    <location>
        <begin position="165"/>
        <end position="185"/>
    </location>
</feature>
<feature type="transmembrane region" description="Helical" evidence="2">
    <location>
        <begin position="223"/>
        <end position="245"/>
    </location>
</feature>
<sequence>MSEYLGSGPACSPSGRTATRHSSALGAAFLGGVTAAGLGLGALTVAVLLLWVAAPYPDTSLSRALHLAADLWLLAHGGDLVRDVPHSAVPAPAAVTPLLLAVLPVWLLHRAARHTLATADDPGPAAGPTAPRTLLGALLAGYLLVAGAALGYASAGRLAADPLSALLYVPGTAVATMAVTTWRVLGHGGAALLPAGVRRAVAKVPRRLRSALGGNRLAAARRAAGAGLVALLAGGALLTLVGLAVHGGRVRDDLLTLAPDWASRATVLLLCLLLLPNAAVWGAAYGLGPGFTLGAGSTIGPLVASAHPPVPRLPLLGGVPEVGPGTPLTWAVAVLPVAAGIWLARSVARMASDSGSADGPWPTSWSTSWPGPWPWRRTAGVAAYAAVLCGVGAAVLAGLAGGALGHGALAAFGPSGWRTGLAAAAWTALTGVPGALAARFWQLRRARGTAPADGARATTDEAAPTDGKAATETETAAAKAAAAAAATATATEGKTAADDKETADGKAATDGTAAAAAAPKR</sequence>
<dbReference type="Pfam" id="PF19877">
    <property type="entry name" value="DUF6350"/>
    <property type="match status" value="1"/>
</dbReference>
<feature type="transmembrane region" description="Helical" evidence="2">
    <location>
        <begin position="327"/>
        <end position="344"/>
    </location>
</feature>
<dbReference type="Proteomes" id="UP001164959">
    <property type="component" value="Chromosome"/>
</dbReference>
<feature type="transmembrane region" description="Helical" evidence="2">
    <location>
        <begin position="381"/>
        <end position="401"/>
    </location>
</feature>
<keyword evidence="2" id="KW-0812">Transmembrane</keyword>
<evidence type="ECO:0000313" key="4">
    <source>
        <dbReference type="Proteomes" id="UP001164959"/>
    </source>
</evidence>
<feature type="region of interest" description="Disordered" evidence="1">
    <location>
        <begin position="449"/>
        <end position="476"/>
    </location>
</feature>
<feature type="compositionally biased region" description="Low complexity" evidence="1">
    <location>
        <begin position="505"/>
        <end position="521"/>
    </location>
</feature>
<feature type="region of interest" description="Disordered" evidence="1">
    <location>
        <begin position="488"/>
        <end position="521"/>
    </location>
</feature>
<feature type="transmembrane region" description="Helical" evidence="2">
    <location>
        <begin position="421"/>
        <end position="441"/>
    </location>
</feature>
<keyword evidence="2" id="KW-1133">Transmembrane helix</keyword>
<feature type="compositionally biased region" description="Basic and acidic residues" evidence="1">
    <location>
        <begin position="495"/>
        <end position="504"/>
    </location>
</feature>